<dbReference type="PANTHER" id="PTHR42928:SF5">
    <property type="entry name" value="BLR1237 PROTEIN"/>
    <property type="match status" value="1"/>
</dbReference>
<dbReference type="Proteomes" id="UP000249364">
    <property type="component" value="Unassembled WGS sequence"/>
</dbReference>
<proteinExistence type="inferred from homology"/>
<dbReference type="AlphaFoldDB" id="A0A2W7PL46"/>
<dbReference type="PANTHER" id="PTHR42928">
    <property type="entry name" value="TRICARBOXYLATE-BINDING PROTEIN"/>
    <property type="match status" value="1"/>
</dbReference>
<evidence type="ECO:0000313" key="4">
    <source>
        <dbReference type="Proteomes" id="UP000249364"/>
    </source>
</evidence>
<feature type="chain" id="PRO_5015957580" evidence="2">
    <location>
        <begin position="25"/>
        <end position="319"/>
    </location>
</feature>
<dbReference type="SUPFAM" id="SSF53850">
    <property type="entry name" value="Periplasmic binding protein-like II"/>
    <property type="match status" value="1"/>
</dbReference>
<dbReference type="Pfam" id="PF03401">
    <property type="entry name" value="TctC"/>
    <property type="match status" value="1"/>
</dbReference>
<sequence length="319" mass="33372">MTLRRTLLICSAAALAASAFPAVAQDWPERPVRILVSFPPGGSSDLVARLLAEHLGERLGQPFIVENRPGAGGTVAALALKDASPDGHSFMLSNLTPFSIAPTLFPDAGYDPITDFTHVSYIGGVHLALFAGAELGITTLDDLIAGAMAAPGELDYGTSGVGSWGHIVSARFGAITDTEMEHIPYQGSGPMQLDLRAGVIGLSFDAVPQNLPLVNEGVAIPLAVSSPERLETLPDVPTFLEAGLDLVAENWLGFSAPGGLDPAIAAKLDETLTDIMTLPEITAQFDNWGIVRVPMNGAAFAAFVADQYSAWAPMVEAAR</sequence>
<dbReference type="PIRSF" id="PIRSF017082">
    <property type="entry name" value="YflP"/>
    <property type="match status" value="1"/>
</dbReference>
<evidence type="ECO:0000256" key="1">
    <source>
        <dbReference type="ARBA" id="ARBA00006987"/>
    </source>
</evidence>
<comment type="caution">
    <text evidence="3">The sequence shown here is derived from an EMBL/GenBank/DDBJ whole genome shotgun (WGS) entry which is preliminary data.</text>
</comment>
<dbReference type="Gene3D" id="3.40.190.150">
    <property type="entry name" value="Bordetella uptake gene, domain 1"/>
    <property type="match status" value="1"/>
</dbReference>
<keyword evidence="2" id="KW-0732">Signal</keyword>
<dbReference type="InterPro" id="IPR042100">
    <property type="entry name" value="Bug_dom1"/>
</dbReference>
<evidence type="ECO:0000256" key="2">
    <source>
        <dbReference type="SAM" id="SignalP"/>
    </source>
</evidence>
<protein>
    <submittedName>
        <fullName evidence="3">Tripartite-type tricarboxylate transporter receptor subunit TctC</fullName>
    </submittedName>
</protein>
<evidence type="ECO:0000313" key="3">
    <source>
        <dbReference type="EMBL" id="PZX36991.1"/>
    </source>
</evidence>
<name>A0A2W7PL46_9RHOB</name>
<comment type="similarity">
    <text evidence="1">Belongs to the UPF0065 (bug) family.</text>
</comment>
<organism evidence="3 4">
    <name type="scientific">Roseinatronobacter thiooxidans</name>
    <dbReference type="NCBI Taxonomy" id="121821"/>
    <lineage>
        <taxon>Bacteria</taxon>
        <taxon>Pseudomonadati</taxon>
        <taxon>Pseudomonadota</taxon>
        <taxon>Alphaproteobacteria</taxon>
        <taxon>Rhodobacterales</taxon>
        <taxon>Paracoccaceae</taxon>
        <taxon>Roseinatronobacter</taxon>
    </lineage>
</organism>
<accession>A0A2W7PL46</accession>
<reference evidence="3 4" key="1">
    <citation type="submission" date="2018-06" db="EMBL/GenBank/DDBJ databases">
        <title>Genomic Encyclopedia of Archaeal and Bacterial Type Strains, Phase II (KMG-II): from individual species to whole genera.</title>
        <authorList>
            <person name="Goeker M."/>
        </authorList>
    </citation>
    <scope>NUCLEOTIDE SEQUENCE [LARGE SCALE GENOMIC DNA]</scope>
    <source>
        <strain evidence="3 4">DSM 13087</strain>
    </source>
</reference>
<gene>
    <name evidence="3" type="ORF">LY56_03286</name>
</gene>
<dbReference type="Gene3D" id="3.40.190.10">
    <property type="entry name" value="Periplasmic binding protein-like II"/>
    <property type="match status" value="1"/>
</dbReference>
<keyword evidence="3" id="KW-0675">Receptor</keyword>
<dbReference type="STRING" id="121821.GCA_001870675_01358"/>
<feature type="signal peptide" evidence="2">
    <location>
        <begin position="1"/>
        <end position="24"/>
    </location>
</feature>
<dbReference type="CDD" id="cd07012">
    <property type="entry name" value="PBP2_Bug_TTT"/>
    <property type="match status" value="1"/>
</dbReference>
<keyword evidence="4" id="KW-1185">Reference proteome</keyword>
<dbReference type="EMBL" id="QKZQ01000024">
    <property type="protein sequence ID" value="PZX36991.1"/>
    <property type="molecule type" value="Genomic_DNA"/>
</dbReference>
<dbReference type="InterPro" id="IPR005064">
    <property type="entry name" value="BUG"/>
</dbReference>